<evidence type="ECO:0000313" key="2">
    <source>
        <dbReference type="EMBL" id="BDG74078.1"/>
    </source>
</evidence>
<keyword evidence="3" id="KW-1185">Reference proteome</keyword>
<dbReference type="EMBL" id="AP025637">
    <property type="protein sequence ID" value="BDG74078.1"/>
    <property type="molecule type" value="Genomic_DNA"/>
</dbReference>
<reference evidence="2 3" key="1">
    <citation type="journal article" date="2016" name="Microbes Environ.">
        <title>Phylogenetically diverse aerobic anoxygenic phototrophic bacteria isolated from epilithic biofilms in Tama river, Japan.</title>
        <authorList>
            <person name="Hirose S."/>
            <person name="Matsuura K."/>
            <person name="Haruta S."/>
        </authorList>
    </citation>
    <scope>NUCLEOTIDE SEQUENCE [LARGE SCALE GENOMIC DNA]</scope>
    <source>
        <strain evidence="2 3">S08</strain>
    </source>
</reference>
<organism evidence="2 3">
    <name type="scientific">Roseomonas fluvialis</name>
    <dbReference type="NCBI Taxonomy" id="1750527"/>
    <lineage>
        <taxon>Bacteria</taxon>
        <taxon>Pseudomonadati</taxon>
        <taxon>Pseudomonadota</taxon>
        <taxon>Alphaproteobacteria</taxon>
        <taxon>Acetobacterales</taxon>
        <taxon>Roseomonadaceae</taxon>
        <taxon>Roseomonas</taxon>
    </lineage>
</organism>
<evidence type="ECO:0000313" key="3">
    <source>
        <dbReference type="Proteomes" id="UP000831327"/>
    </source>
</evidence>
<sequence length="140" mass="14508">MRNTDAETRAMDYWRKNDVTAPISGTLPGLPNPDTLVQYPRAMTAAQAVGPPKQEPAAPMAPAPAAAASDDIEMQRRRQMLVEMLGRPIAYGPDGKWSIVGGIANGLLSAAQQLPGRRGGALAPMPGYGGGGGMAEGPAQ</sequence>
<feature type="region of interest" description="Disordered" evidence="1">
    <location>
        <begin position="46"/>
        <end position="70"/>
    </location>
</feature>
<gene>
    <name evidence="2" type="ORF">Rmf_40070</name>
</gene>
<dbReference type="Proteomes" id="UP000831327">
    <property type="component" value="Chromosome"/>
</dbReference>
<accession>A0ABM7Y7Q3</accession>
<proteinExistence type="predicted"/>
<protein>
    <submittedName>
        <fullName evidence="2">Uncharacterized protein</fullName>
    </submittedName>
</protein>
<name>A0ABM7Y7Q3_9PROT</name>
<evidence type="ECO:0000256" key="1">
    <source>
        <dbReference type="SAM" id="MobiDB-lite"/>
    </source>
</evidence>
<feature type="compositionally biased region" description="Low complexity" evidence="1">
    <location>
        <begin position="56"/>
        <end position="68"/>
    </location>
</feature>